<comment type="caution">
    <text evidence="1">The sequence shown here is derived from an EMBL/GenBank/DDBJ whole genome shotgun (WGS) entry which is preliminary data.</text>
</comment>
<dbReference type="EMBL" id="SDGZ01000016">
    <property type="protein sequence ID" value="TYC48812.1"/>
    <property type="molecule type" value="Genomic_DNA"/>
</dbReference>
<proteinExistence type="predicted"/>
<keyword evidence="2" id="KW-1185">Reference proteome</keyword>
<name>A0A6C2C544_9LACO</name>
<sequence>MEYLTFKEYEDMHLSSITEKKFDELVVRAIDNIDVQTNYFYQKHDLDNDVKVRKNAFKKAIAVQIEYQFRYGILTVEDRLNAGDLKSQNIGRTSMSFGDSGNTSSRGSTLSSDAYELLLSVGLLYSGVSVC</sequence>
<evidence type="ECO:0000313" key="2">
    <source>
        <dbReference type="Proteomes" id="UP000371977"/>
    </source>
</evidence>
<gene>
    <name evidence="1" type="ORF">ESZ50_08005</name>
</gene>
<accession>A0A6C2C544</accession>
<dbReference type="OrthoDB" id="2048198at2"/>
<dbReference type="Proteomes" id="UP000371977">
    <property type="component" value="Unassembled WGS sequence"/>
</dbReference>
<evidence type="ECO:0000313" key="1">
    <source>
        <dbReference type="EMBL" id="TYC48812.1"/>
    </source>
</evidence>
<protein>
    <submittedName>
        <fullName evidence="1">Uncharacterized protein</fullName>
    </submittedName>
</protein>
<reference evidence="1 2" key="1">
    <citation type="submission" date="2019-01" db="EMBL/GenBank/DDBJ databases">
        <title>Weissella sp. nov., a novel lactic acid bacterium isolated from animal feces.</title>
        <authorList>
            <person name="Wang L.-T."/>
        </authorList>
    </citation>
    <scope>NUCLEOTIDE SEQUENCE [LARGE SCALE GENOMIC DNA]</scope>
    <source>
        <strain evidence="1 2">8H-2</strain>
    </source>
</reference>
<organism evidence="1 2">
    <name type="scientific">Weissella muntiaci</name>
    <dbReference type="NCBI Taxonomy" id="2508881"/>
    <lineage>
        <taxon>Bacteria</taxon>
        <taxon>Bacillati</taxon>
        <taxon>Bacillota</taxon>
        <taxon>Bacilli</taxon>
        <taxon>Lactobacillales</taxon>
        <taxon>Lactobacillaceae</taxon>
        <taxon>Weissella</taxon>
    </lineage>
</organism>
<dbReference type="AlphaFoldDB" id="A0A6C2C544"/>
<dbReference type="RefSeq" id="WP_148623050.1">
    <property type="nucleotide sequence ID" value="NZ_SDGZ01000016.1"/>
</dbReference>